<evidence type="ECO:0000313" key="2">
    <source>
        <dbReference type="Proteomes" id="UP000243807"/>
    </source>
</evidence>
<organism evidence="1 2">
    <name type="scientific">Acidihalobacter ferrooxydans</name>
    <dbReference type="NCBI Taxonomy" id="1765967"/>
    <lineage>
        <taxon>Bacteria</taxon>
        <taxon>Pseudomonadati</taxon>
        <taxon>Pseudomonadota</taxon>
        <taxon>Gammaproteobacteria</taxon>
        <taxon>Chromatiales</taxon>
        <taxon>Ectothiorhodospiraceae</taxon>
        <taxon>Acidihalobacter</taxon>
    </lineage>
</organism>
<dbReference type="EMBL" id="CP019434">
    <property type="protein sequence ID" value="APZ44254.1"/>
    <property type="molecule type" value="Genomic_DNA"/>
</dbReference>
<protein>
    <submittedName>
        <fullName evidence="1">Uncharacterized protein</fullName>
    </submittedName>
</protein>
<reference evidence="1 2" key="1">
    <citation type="submission" date="2017-01" db="EMBL/GenBank/DDBJ databases">
        <title>Draft sequence of Acidihalobacter ferrooxidans strain DSM 14175 (strain V8).</title>
        <authorList>
            <person name="Khaleque H.N."/>
            <person name="Ramsay J.P."/>
            <person name="Murphy R.J.T."/>
            <person name="Kaksonen A.H."/>
            <person name="Boxall N.J."/>
            <person name="Watkin E.L.J."/>
        </authorList>
    </citation>
    <scope>NUCLEOTIDE SEQUENCE [LARGE SCALE GENOMIC DNA]</scope>
    <source>
        <strain evidence="1 2">V8</strain>
    </source>
</reference>
<dbReference type="AlphaFoldDB" id="A0A1P8UKD0"/>
<evidence type="ECO:0000313" key="1">
    <source>
        <dbReference type="EMBL" id="APZ44254.1"/>
    </source>
</evidence>
<accession>A0A1P8UKD0</accession>
<dbReference type="Proteomes" id="UP000243807">
    <property type="component" value="Chromosome"/>
</dbReference>
<dbReference type="RefSeq" id="WP_076837881.1">
    <property type="nucleotide sequence ID" value="NZ_CP019434.1"/>
</dbReference>
<gene>
    <name evidence="1" type="ORF">BW247_15115</name>
</gene>
<name>A0A1P8UKD0_9GAMM</name>
<dbReference type="STRING" id="1765967.BW247_15115"/>
<sequence>MSPTASGSQLERFLNRYTGRTLIVHAGFPPDWLEELFKQPGGGGHFRIDSRQLNTGRQTPVDWLIRRHLLPLELPLPLIVKVTPAALFVRHLTRAGTAVHPSDIYWFLEEIDTRHHVRLRVDGGALRAETGLDPADNEALSFLESLGGL</sequence>
<proteinExistence type="predicted"/>
<dbReference type="OrthoDB" id="5295778at2"/>
<keyword evidence="2" id="KW-1185">Reference proteome</keyword>
<dbReference type="KEGG" id="afy:BW247_15115"/>